<sequence>MIMLVCLMGTAAAAGYTSSQETFILGESPVRGSMDDSRFEDYAEMYWASYISKPERAPMAPVLAGQMVDIENTMSFWRNNFPFDISKSTFGDGTARAASTTNPRYDFASIFTWRYISPMPIEESSFEEGDQTALRLVDKNREHLIQDVKKNFGL</sequence>
<organism evidence="1 2">
    <name type="scientific">Candidatus Methanocrinis alkalitolerans</name>
    <dbReference type="NCBI Taxonomy" id="3033395"/>
    <lineage>
        <taxon>Archaea</taxon>
        <taxon>Methanobacteriati</taxon>
        <taxon>Methanobacteriota</taxon>
        <taxon>Stenosarchaea group</taxon>
        <taxon>Methanomicrobia</taxon>
        <taxon>Methanotrichales</taxon>
        <taxon>Methanotrichaceae</taxon>
        <taxon>Methanocrinis</taxon>
    </lineage>
</organism>
<accession>A0ABT5XE21</accession>
<dbReference type="Proteomes" id="UP001215956">
    <property type="component" value="Unassembled WGS sequence"/>
</dbReference>
<reference evidence="1 2" key="1">
    <citation type="submission" date="2023-03" db="EMBL/GenBank/DDBJ databases">
        <title>Whole genome sequencing of Methanotrichaceae archaeon M04Ac.</title>
        <authorList>
            <person name="Khomyakova M.A."/>
            <person name="Merkel A.Y."/>
            <person name="Slobodkin A.I."/>
        </authorList>
    </citation>
    <scope>NUCLEOTIDE SEQUENCE [LARGE SCALE GENOMIC DNA]</scope>
    <source>
        <strain evidence="1 2">M04Ac</strain>
    </source>
</reference>
<comment type="caution">
    <text evidence="1">The sequence shown here is derived from an EMBL/GenBank/DDBJ whole genome shotgun (WGS) entry which is preliminary data.</text>
</comment>
<evidence type="ECO:0000313" key="2">
    <source>
        <dbReference type="Proteomes" id="UP001215956"/>
    </source>
</evidence>
<name>A0ABT5XE21_9EURY</name>
<dbReference type="EMBL" id="JARFPL010000011">
    <property type="protein sequence ID" value="MDF0592949.1"/>
    <property type="molecule type" value="Genomic_DNA"/>
</dbReference>
<protein>
    <submittedName>
        <fullName evidence="1">Uncharacterized protein</fullName>
    </submittedName>
</protein>
<dbReference type="RefSeq" id="WP_316968655.1">
    <property type="nucleotide sequence ID" value="NZ_JARFPL010000011.1"/>
</dbReference>
<evidence type="ECO:0000313" key="1">
    <source>
        <dbReference type="EMBL" id="MDF0592949.1"/>
    </source>
</evidence>
<proteinExistence type="predicted"/>
<gene>
    <name evidence="1" type="ORF">P0O24_05065</name>
</gene>
<keyword evidence="2" id="KW-1185">Reference proteome</keyword>